<organism evidence="2 3">
    <name type="scientific">Podila minutissima</name>
    <dbReference type="NCBI Taxonomy" id="64525"/>
    <lineage>
        <taxon>Eukaryota</taxon>
        <taxon>Fungi</taxon>
        <taxon>Fungi incertae sedis</taxon>
        <taxon>Mucoromycota</taxon>
        <taxon>Mortierellomycotina</taxon>
        <taxon>Mortierellomycetes</taxon>
        <taxon>Mortierellales</taxon>
        <taxon>Mortierellaceae</taxon>
        <taxon>Podila</taxon>
    </lineage>
</organism>
<feature type="region of interest" description="Disordered" evidence="1">
    <location>
        <begin position="38"/>
        <end position="124"/>
    </location>
</feature>
<proteinExistence type="predicted"/>
<dbReference type="Proteomes" id="UP000696485">
    <property type="component" value="Unassembled WGS sequence"/>
</dbReference>
<evidence type="ECO:0000313" key="3">
    <source>
        <dbReference type="Proteomes" id="UP000696485"/>
    </source>
</evidence>
<name>A0A9P5SF85_9FUNG</name>
<protein>
    <submittedName>
        <fullName evidence="2">Uncharacterized protein</fullName>
    </submittedName>
</protein>
<dbReference type="EMBL" id="JAAAUY010000625">
    <property type="protein sequence ID" value="KAF9327819.1"/>
    <property type="molecule type" value="Genomic_DNA"/>
</dbReference>
<feature type="compositionally biased region" description="Low complexity" evidence="1">
    <location>
        <begin position="91"/>
        <end position="108"/>
    </location>
</feature>
<feature type="compositionally biased region" description="Polar residues" evidence="1">
    <location>
        <begin position="49"/>
        <end position="75"/>
    </location>
</feature>
<evidence type="ECO:0000256" key="1">
    <source>
        <dbReference type="SAM" id="MobiDB-lite"/>
    </source>
</evidence>
<feature type="region of interest" description="Disordered" evidence="1">
    <location>
        <begin position="1"/>
        <end position="23"/>
    </location>
</feature>
<reference evidence="2" key="1">
    <citation type="journal article" date="2020" name="Fungal Divers.">
        <title>Resolving the Mortierellaceae phylogeny through synthesis of multi-gene phylogenetics and phylogenomics.</title>
        <authorList>
            <person name="Vandepol N."/>
            <person name="Liber J."/>
            <person name="Desiro A."/>
            <person name="Na H."/>
            <person name="Kennedy M."/>
            <person name="Barry K."/>
            <person name="Grigoriev I.V."/>
            <person name="Miller A.N."/>
            <person name="O'Donnell K."/>
            <person name="Stajich J.E."/>
            <person name="Bonito G."/>
        </authorList>
    </citation>
    <scope>NUCLEOTIDE SEQUENCE</scope>
    <source>
        <strain evidence="2">NVP1</strain>
    </source>
</reference>
<feature type="compositionally biased region" description="Low complexity" evidence="1">
    <location>
        <begin position="1"/>
        <end position="10"/>
    </location>
</feature>
<keyword evidence="3" id="KW-1185">Reference proteome</keyword>
<evidence type="ECO:0000313" key="2">
    <source>
        <dbReference type="EMBL" id="KAF9327819.1"/>
    </source>
</evidence>
<comment type="caution">
    <text evidence="2">The sequence shown here is derived from an EMBL/GenBank/DDBJ whole genome shotgun (WGS) entry which is preliminary data.</text>
</comment>
<gene>
    <name evidence="2" type="ORF">BG006_008929</name>
</gene>
<dbReference type="AlphaFoldDB" id="A0A9P5SF85"/>
<accession>A0A9P5SF85</accession>
<sequence length="124" mass="12698">MNNNNNNNANPPAPAGSATGSVSDTLKGYVHSAYETAKGLGHQVHEQLNPASAQKTTGQAATHNASAGTQFSQNHPIADSGNAFSDLDHFNAQANQANQPASQTSQTANQASAHPGYKSSQSGL</sequence>